<organism evidence="3 4">
    <name type="scientific">Caenorhabditis briggsae</name>
    <dbReference type="NCBI Taxonomy" id="6238"/>
    <lineage>
        <taxon>Eukaryota</taxon>
        <taxon>Metazoa</taxon>
        <taxon>Ecdysozoa</taxon>
        <taxon>Nematoda</taxon>
        <taxon>Chromadorea</taxon>
        <taxon>Rhabditida</taxon>
        <taxon>Rhabditina</taxon>
        <taxon>Rhabditomorpha</taxon>
        <taxon>Rhabditoidea</taxon>
        <taxon>Rhabditidae</taxon>
        <taxon>Peloderinae</taxon>
        <taxon>Caenorhabditis</taxon>
    </lineage>
</organism>
<proteinExistence type="predicted"/>
<gene>
    <name evidence="3" type="ORF">L3Y34_011207</name>
</gene>
<reference evidence="3 4" key="1">
    <citation type="submission" date="2022-05" db="EMBL/GenBank/DDBJ databases">
        <title>Chromosome-level reference genomes for two strains of Caenorhabditis briggsae: an improved platform for comparative genomics.</title>
        <authorList>
            <person name="Stevens L."/>
            <person name="Andersen E.C."/>
        </authorList>
    </citation>
    <scope>NUCLEOTIDE SEQUENCE [LARGE SCALE GENOMIC DNA]</scope>
    <source>
        <strain evidence="3">QX1410_ONT</strain>
        <tissue evidence="3">Whole-organism</tissue>
    </source>
</reference>
<feature type="coiled-coil region" evidence="1">
    <location>
        <begin position="300"/>
        <end position="369"/>
    </location>
</feature>
<feature type="region of interest" description="Disordered" evidence="2">
    <location>
        <begin position="203"/>
        <end position="266"/>
    </location>
</feature>
<name>A0AAE9CTP7_CAEBR</name>
<sequence>MDADPMDVGPISAALMGSGPMDPGTMTSGSMDVCPMGTGAMDIDAKDVGVMDAGAFFDKSAIFFANRKRIDQMSQELANDPMVDSKEYIAKKKSLEELKTTNAVVLAEMDAISNYDPLRAVFSIEKLREHVTNNTFFKHGAPQKPWQSDLQDLVKKSIEEMPWREDAMQKPTIVDAEAPGTSDAGCFDAGNFNEVVGTSNSNLECSNGGGSKEIARSSSANVKLSDVRNSDALAGTSEAGPSNAPVESCSANVDGSNSDVGTSSANVEGADEEMIDIMPNSKKKTIEDLQQLNEIRKEHIKSLTEIMEIKDQKFENLEKMYQGQEERLKNWDQLMKNKDDMLDINEKIINRYKLEAEAQEKKIAALEEIINKYGPPNDTSMVTIMLSHMKLAEKVAEQAKLLETLSNNTIVLASDVADI</sequence>
<protein>
    <submittedName>
        <fullName evidence="3">Uncharacterized protein</fullName>
    </submittedName>
</protein>
<dbReference type="EMBL" id="CP090896">
    <property type="protein sequence ID" value="ULT81169.1"/>
    <property type="molecule type" value="Genomic_DNA"/>
</dbReference>
<evidence type="ECO:0000313" key="4">
    <source>
        <dbReference type="Proteomes" id="UP000827892"/>
    </source>
</evidence>
<evidence type="ECO:0000313" key="3">
    <source>
        <dbReference type="EMBL" id="ULT81169.1"/>
    </source>
</evidence>
<dbReference type="Proteomes" id="UP000827892">
    <property type="component" value="Chromosome X"/>
</dbReference>
<evidence type="ECO:0000256" key="2">
    <source>
        <dbReference type="SAM" id="MobiDB-lite"/>
    </source>
</evidence>
<evidence type="ECO:0000256" key="1">
    <source>
        <dbReference type="SAM" id="Coils"/>
    </source>
</evidence>
<dbReference type="AlphaFoldDB" id="A0AAE9CTP7"/>
<accession>A0AAE9CTP7</accession>
<feature type="compositionally biased region" description="Polar residues" evidence="2">
    <location>
        <begin position="249"/>
        <end position="266"/>
    </location>
</feature>
<keyword evidence="1" id="KW-0175">Coiled coil</keyword>